<evidence type="ECO:0000256" key="2">
    <source>
        <dbReference type="ARBA" id="ARBA00022448"/>
    </source>
</evidence>
<keyword evidence="9" id="KW-0406">Ion transport</keyword>
<dbReference type="Gene3D" id="1.10.287.70">
    <property type="match status" value="1"/>
</dbReference>
<sequence length="265" mass="30633">MMRTFRKRVYKTLISNPSGNTVSRYVNLFIVVLIFLSVIFIIVETSRQMREENGWFFEWFEFFAVFVFTIEYILRLWSCVEDKNYRSPVLGRLRFAFRPLVIIDLIAIIPFYLPFIFSIDLVALRSLRLLRILRIFKLTRYHSAMGAIGRVLYKTKEELLVTLFAGFLLLVIASTLMYYVENPVQPEMFSSIPASMWCVVATLTTVGYGDIYPITVTGQILASVMALLGVGMFALPAGILGSAFLEEVQQENDRKHQCPKCKHRF</sequence>
<protein>
    <submittedName>
        <fullName evidence="14">Potassium voltage-gated channel subfamily KQT possible potassium channel, VIC family</fullName>
    </submittedName>
</protein>
<dbReference type="PANTHER" id="PTHR11537">
    <property type="entry name" value="VOLTAGE-GATED POTASSIUM CHANNEL"/>
    <property type="match status" value="1"/>
</dbReference>
<evidence type="ECO:0000256" key="5">
    <source>
        <dbReference type="ARBA" id="ARBA00022826"/>
    </source>
</evidence>
<feature type="transmembrane region" description="Helical" evidence="12">
    <location>
        <begin position="192"/>
        <end position="214"/>
    </location>
</feature>
<evidence type="ECO:0000313" key="14">
    <source>
        <dbReference type="EMBL" id="VAX21004.1"/>
    </source>
</evidence>
<dbReference type="Gene3D" id="1.20.120.350">
    <property type="entry name" value="Voltage-gated potassium channels. Chain C"/>
    <property type="match status" value="1"/>
</dbReference>
<evidence type="ECO:0000256" key="8">
    <source>
        <dbReference type="ARBA" id="ARBA00022989"/>
    </source>
</evidence>
<dbReference type="GO" id="GO:0001508">
    <property type="term" value="P:action potential"/>
    <property type="evidence" value="ECO:0007669"/>
    <property type="project" value="TreeGrafter"/>
</dbReference>
<name>A0A3B1CAI9_9ZZZZ</name>
<feature type="domain" description="Ion transport" evidence="13">
    <location>
        <begin position="24"/>
        <end position="250"/>
    </location>
</feature>
<dbReference type="Pfam" id="PF00520">
    <property type="entry name" value="Ion_trans"/>
    <property type="match status" value="1"/>
</dbReference>
<gene>
    <name evidence="14" type="ORF">MNBD_NITROSPINAE02-472</name>
</gene>
<keyword evidence="3" id="KW-0633">Potassium transport</keyword>
<feature type="transmembrane region" description="Helical" evidence="12">
    <location>
        <begin position="159"/>
        <end position="180"/>
    </location>
</feature>
<evidence type="ECO:0000256" key="12">
    <source>
        <dbReference type="SAM" id="Phobius"/>
    </source>
</evidence>
<evidence type="ECO:0000256" key="4">
    <source>
        <dbReference type="ARBA" id="ARBA00022692"/>
    </source>
</evidence>
<keyword evidence="11 14" id="KW-0407">Ion channel</keyword>
<evidence type="ECO:0000256" key="3">
    <source>
        <dbReference type="ARBA" id="ARBA00022538"/>
    </source>
</evidence>
<dbReference type="GO" id="GO:0008076">
    <property type="term" value="C:voltage-gated potassium channel complex"/>
    <property type="evidence" value="ECO:0007669"/>
    <property type="project" value="InterPro"/>
</dbReference>
<dbReference type="SUPFAM" id="SSF81324">
    <property type="entry name" value="Voltage-gated potassium channels"/>
    <property type="match status" value="1"/>
</dbReference>
<keyword evidence="8 12" id="KW-1133">Transmembrane helix</keyword>
<feature type="transmembrane region" description="Helical" evidence="12">
    <location>
        <begin position="220"/>
        <end position="245"/>
    </location>
</feature>
<feature type="transmembrane region" description="Helical" evidence="12">
    <location>
        <begin position="21"/>
        <end position="43"/>
    </location>
</feature>
<organism evidence="14">
    <name type="scientific">hydrothermal vent metagenome</name>
    <dbReference type="NCBI Taxonomy" id="652676"/>
    <lineage>
        <taxon>unclassified sequences</taxon>
        <taxon>metagenomes</taxon>
        <taxon>ecological metagenomes</taxon>
    </lineage>
</organism>
<reference evidence="14" key="1">
    <citation type="submission" date="2018-06" db="EMBL/GenBank/DDBJ databases">
        <authorList>
            <person name="Zhirakovskaya E."/>
        </authorList>
    </citation>
    <scope>NUCLEOTIDE SEQUENCE</scope>
</reference>
<evidence type="ECO:0000259" key="13">
    <source>
        <dbReference type="Pfam" id="PF00520"/>
    </source>
</evidence>
<dbReference type="InterPro" id="IPR028325">
    <property type="entry name" value="VG_K_chnl"/>
</dbReference>
<accession>A0A3B1CAI9</accession>
<evidence type="ECO:0000256" key="9">
    <source>
        <dbReference type="ARBA" id="ARBA00023065"/>
    </source>
</evidence>
<keyword evidence="7" id="KW-0630">Potassium</keyword>
<dbReference type="PRINTS" id="PR00169">
    <property type="entry name" value="KCHANNEL"/>
</dbReference>
<keyword evidence="2" id="KW-0813">Transport</keyword>
<dbReference type="PANTHER" id="PTHR11537:SF254">
    <property type="entry name" value="POTASSIUM VOLTAGE-GATED CHANNEL PROTEIN SHAB"/>
    <property type="match status" value="1"/>
</dbReference>
<evidence type="ECO:0000256" key="11">
    <source>
        <dbReference type="ARBA" id="ARBA00023303"/>
    </source>
</evidence>
<evidence type="ECO:0000256" key="6">
    <source>
        <dbReference type="ARBA" id="ARBA00022882"/>
    </source>
</evidence>
<dbReference type="GO" id="GO:0005249">
    <property type="term" value="F:voltage-gated potassium channel activity"/>
    <property type="evidence" value="ECO:0007669"/>
    <property type="project" value="InterPro"/>
</dbReference>
<dbReference type="InterPro" id="IPR005821">
    <property type="entry name" value="Ion_trans_dom"/>
</dbReference>
<evidence type="ECO:0000256" key="10">
    <source>
        <dbReference type="ARBA" id="ARBA00023136"/>
    </source>
</evidence>
<proteinExistence type="predicted"/>
<keyword evidence="5" id="KW-0631">Potassium channel</keyword>
<evidence type="ECO:0000256" key="1">
    <source>
        <dbReference type="ARBA" id="ARBA00004141"/>
    </source>
</evidence>
<dbReference type="AlphaFoldDB" id="A0A3B1CAI9"/>
<comment type="subcellular location">
    <subcellularLocation>
        <location evidence="1">Membrane</location>
        <topology evidence="1">Multi-pass membrane protein</topology>
    </subcellularLocation>
</comment>
<dbReference type="InterPro" id="IPR027359">
    <property type="entry name" value="Volt_channel_dom_sf"/>
</dbReference>
<keyword evidence="10 12" id="KW-0472">Membrane</keyword>
<evidence type="ECO:0000256" key="7">
    <source>
        <dbReference type="ARBA" id="ARBA00022958"/>
    </source>
</evidence>
<keyword evidence="6" id="KW-0851">Voltage-gated channel</keyword>
<feature type="transmembrane region" description="Helical" evidence="12">
    <location>
        <begin position="55"/>
        <end position="74"/>
    </location>
</feature>
<dbReference type="EMBL" id="UOGE01000063">
    <property type="protein sequence ID" value="VAX21004.1"/>
    <property type="molecule type" value="Genomic_DNA"/>
</dbReference>
<keyword evidence="4 12" id="KW-0812">Transmembrane</keyword>
<feature type="transmembrane region" description="Helical" evidence="12">
    <location>
        <begin position="95"/>
        <end position="117"/>
    </location>
</feature>